<protein>
    <recommendedName>
        <fullName evidence="1">NAD-dependent epimerase/dehydratase domain-containing protein</fullName>
    </recommendedName>
</protein>
<organism evidence="2 3">
    <name type="scientific">Cryptolaemus montrouzieri</name>
    <dbReference type="NCBI Taxonomy" id="559131"/>
    <lineage>
        <taxon>Eukaryota</taxon>
        <taxon>Metazoa</taxon>
        <taxon>Ecdysozoa</taxon>
        <taxon>Arthropoda</taxon>
        <taxon>Hexapoda</taxon>
        <taxon>Insecta</taxon>
        <taxon>Pterygota</taxon>
        <taxon>Neoptera</taxon>
        <taxon>Endopterygota</taxon>
        <taxon>Coleoptera</taxon>
        <taxon>Polyphaga</taxon>
        <taxon>Cucujiformia</taxon>
        <taxon>Coccinelloidea</taxon>
        <taxon>Coccinellidae</taxon>
        <taxon>Scymninae</taxon>
        <taxon>Scymnini</taxon>
        <taxon>Cryptolaemus</taxon>
    </lineage>
</organism>
<dbReference type="PANTHER" id="PTHR43245:SF11">
    <property type="entry name" value="LD23561P"/>
    <property type="match status" value="1"/>
</dbReference>
<keyword evidence="3" id="KW-1185">Reference proteome</keyword>
<sequence length="364" mass="40686">MQKPKVLILGGCGFIGRNLVSFLVSEELVSDIRIVDKVPPQVAWLSQVHQKFINSANVEFKSANLINPESCKNAFATNSSWDFVINCAGETKGSQTDPVYNEGILKLSLNCAKEIAAHNVKHYVELSCGNMYSSEKVPHKENGPMEPWSHVAKFKAKVEKELSNIPDLKFTVLRLPIVYGSSDKGCIMQRIMVAAIYKELGETMKLLWNANIKLNTVHVEDVCRAIWFVLNRDDTCGQIYNVVDDAGSTQGSISELLQELFDVKVDYYGNVVSGMVDLTNAADEANDKHLDPWAKSCRLDNIQNTPLSPHMDAEVLLNKHLNLDGTKLKALGFELKYPRPDAELLKRIIDEYVDMKVYPISLAP</sequence>
<comment type="caution">
    <text evidence="2">The sequence shown here is derived from an EMBL/GenBank/DDBJ whole genome shotgun (WGS) entry which is preliminary data.</text>
</comment>
<dbReference type="InterPro" id="IPR050177">
    <property type="entry name" value="Lipid_A_modif_metabolic_enz"/>
</dbReference>
<evidence type="ECO:0000313" key="2">
    <source>
        <dbReference type="EMBL" id="KAL3276446.1"/>
    </source>
</evidence>
<evidence type="ECO:0000259" key="1">
    <source>
        <dbReference type="Pfam" id="PF01370"/>
    </source>
</evidence>
<dbReference type="EMBL" id="JABFTP020000103">
    <property type="protein sequence ID" value="KAL3276446.1"/>
    <property type="molecule type" value="Genomic_DNA"/>
</dbReference>
<dbReference type="AlphaFoldDB" id="A0ABD2NE30"/>
<name>A0ABD2NE30_9CUCU</name>
<dbReference type="SUPFAM" id="SSF51735">
    <property type="entry name" value="NAD(P)-binding Rossmann-fold domains"/>
    <property type="match status" value="1"/>
</dbReference>
<proteinExistence type="predicted"/>
<gene>
    <name evidence="2" type="ORF">HHI36_011827</name>
</gene>
<feature type="domain" description="NAD-dependent epimerase/dehydratase" evidence="1">
    <location>
        <begin position="6"/>
        <end position="242"/>
    </location>
</feature>
<dbReference type="InterPro" id="IPR036291">
    <property type="entry name" value="NAD(P)-bd_dom_sf"/>
</dbReference>
<accession>A0ABD2NE30</accession>
<dbReference type="Gene3D" id="3.40.50.720">
    <property type="entry name" value="NAD(P)-binding Rossmann-like Domain"/>
    <property type="match status" value="1"/>
</dbReference>
<reference evidence="2 3" key="1">
    <citation type="journal article" date="2021" name="BMC Biol.">
        <title>Horizontally acquired antibacterial genes associated with adaptive radiation of ladybird beetles.</title>
        <authorList>
            <person name="Li H.S."/>
            <person name="Tang X.F."/>
            <person name="Huang Y.H."/>
            <person name="Xu Z.Y."/>
            <person name="Chen M.L."/>
            <person name="Du X.Y."/>
            <person name="Qiu B.Y."/>
            <person name="Chen P.T."/>
            <person name="Zhang W."/>
            <person name="Slipinski A."/>
            <person name="Escalona H.E."/>
            <person name="Waterhouse R.M."/>
            <person name="Zwick A."/>
            <person name="Pang H."/>
        </authorList>
    </citation>
    <scope>NUCLEOTIDE SEQUENCE [LARGE SCALE GENOMIC DNA]</scope>
    <source>
        <strain evidence="2">SYSU2018</strain>
    </source>
</reference>
<dbReference type="PANTHER" id="PTHR43245">
    <property type="entry name" value="BIFUNCTIONAL POLYMYXIN RESISTANCE PROTEIN ARNA"/>
    <property type="match status" value="1"/>
</dbReference>
<dbReference type="InterPro" id="IPR001509">
    <property type="entry name" value="Epimerase_deHydtase"/>
</dbReference>
<evidence type="ECO:0000313" key="3">
    <source>
        <dbReference type="Proteomes" id="UP001516400"/>
    </source>
</evidence>
<dbReference type="Pfam" id="PF01370">
    <property type="entry name" value="Epimerase"/>
    <property type="match status" value="1"/>
</dbReference>
<dbReference type="Proteomes" id="UP001516400">
    <property type="component" value="Unassembled WGS sequence"/>
</dbReference>